<evidence type="ECO:0000259" key="7">
    <source>
        <dbReference type="PROSITE" id="PS50887"/>
    </source>
</evidence>
<reference evidence="8" key="1">
    <citation type="submission" date="2016-08" db="EMBL/GenBank/DDBJ databases">
        <title>Complete Genome Seqeunce of Paenibacillus sp. BIHB 4019 from tea rhizoplane.</title>
        <authorList>
            <person name="Thakur R."/>
            <person name="Swarnkar M.K."/>
            <person name="Gulati A."/>
        </authorList>
    </citation>
    <scope>NUCLEOTIDE SEQUENCE [LARGE SCALE GENOMIC DNA]</scope>
    <source>
        <strain evidence="8">BIHB4019</strain>
    </source>
</reference>
<protein>
    <recommendedName>
        <fullName evidence="7">GGDEF domain-containing protein</fullName>
    </recommendedName>
</protein>
<evidence type="ECO:0000256" key="1">
    <source>
        <dbReference type="ARBA" id="ARBA00004651"/>
    </source>
</evidence>
<dbReference type="SMART" id="SM00267">
    <property type="entry name" value="GGDEF"/>
    <property type="match status" value="1"/>
</dbReference>
<dbReference type="InterPro" id="IPR029787">
    <property type="entry name" value="Nucleotide_cyclase"/>
</dbReference>
<evidence type="ECO:0000256" key="5">
    <source>
        <dbReference type="ARBA" id="ARBA00023136"/>
    </source>
</evidence>
<dbReference type="NCBIfam" id="TIGR00254">
    <property type="entry name" value="GGDEF"/>
    <property type="match status" value="1"/>
</dbReference>
<dbReference type="RefSeq" id="WP_099521197.1">
    <property type="nucleotide sequence ID" value="NZ_CP016808.1"/>
</dbReference>
<dbReference type="EMBL" id="CP016808">
    <property type="protein sequence ID" value="ANY70265.1"/>
    <property type="molecule type" value="Genomic_DNA"/>
</dbReference>
<keyword evidence="5 6" id="KW-0472">Membrane</keyword>
<dbReference type="SUPFAM" id="SSF55073">
    <property type="entry name" value="Nucleotide cyclase"/>
    <property type="match status" value="1"/>
</dbReference>
<feature type="transmembrane region" description="Helical" evidence="6">
    <location>
        <begin position="68"/>
        <end position="92"/>
    </location>
</feature>
<evidence type="ECO:0000256" key="6">
    <source>
        <dbReference type="SAM" id="Phobius"/>
    </source>
</evidence>
<dbReference type="GO" id="GO:0071555">
    <property type="term" value="P:cell wall organization"/>
    <property type="evidence" value="ECO:0007669"/>
    <property type="project" value="InterPro"/>
</dbReference>
<feature type="transmembrane region" description="Helical" evidence="6">
    <location>
        <begin position="39"/>
        <end position="56"/>
    </location>
</feature>
<keyword evidence="3 6" id="KW-0812">Transmembrane</keyword>
<evidence type="ECO:0000313" key="8">
    <source>
        <dbReference type="EMBL" id="ANY70265.1"/>
    </source>
</evidence>
<dbReference type="InterPro" id="IPR011620">
    <property type="entry name" value="Sig_transdc_His_kinase_LytS_TM"/>
</dbReference>
<feature type="transmembrane region" description="Helical" evidence="6">
    <location>
        <begin position="136"/>
        <end position="156"/>
    </location>
</feature>
<dbReference type="PANTHER" id="PTHR45138">
    <property type="entry name" value="REGULATORY COMPONENTS OF SENSORY TRANSDUCTION SYSTEM"/>
    <property type="match status" value="1"/>
</dbReference>
<feature type="domain" description="GGDEF" evidence="7">
    <location>
        <begin position="228"/>
        <end position="360"/>
    </location>
</feature>
<dbReference type="PROSITE" id="PS50887">
    <property type="entry name" value="GGDEF"/>
    <property type="match status" value="1"/>
</dbReference>
<dbReference type="GO" id="GO:1902201">
    <property type="term" value="P:negative regulation of bacterial-type flagellum-dependent cell motility"/>
    <property type="evidence" value="ECO:0007669"/>
    <property type="project" value="TreeGrafter"/>
</dbReference>
<dbReference type="CDD" id="cd01949">
    <property type="entry name" value="GGDEF"/>
    <property type="match status" value="1"/>
</dbReference>
<name>A0A1B2DRD8_9BACL</name>
<proteinExistence type="predicted"/>
<dbReference type="GO" id="GO:0052621">
    <property type="term" value="F:diguanylate cyclase activity"/>
    <property type="evidence" value="ECO:0007669"/>
    <property type="project" value="TreeGrafter"/>
</dbReference>
<feature type="transmembrane region" description="Helical" evidence="6">
    <location>
        <begin position="104"/>
        <end position="124"/>
    </location>
</feature>
<keyword evidence="2" id="KW-1003">Cell membrane</keyword>
<dbReference type="GO" id="GO:0043709">
    <property type="term" value="P:cell adhesion involved in single-species biofilm formation"/>
    <property type="evidence" value="ECO:0007669"/>
    <property type="project" value="TreeGrafter"/>
</dbReference>
<dbReference type="InterPro" id="IPR050469">
    <property type="entry name" value="Diguanylate_Cyclase"/>
</dbReference>
<dbReference type="GO" id="GO:0005886">
    <property type="term" value="C:plasma membrane"/>
    <property type="evidence" value="ECO:0007669"/>
    <property type="project" value="UniProtKB-SubCell"/>
</dbReference>
<dbReference type="Gene3D" id="3.30.70.270">
    <property type="match status" value="1"/>
</dbReference>
<dbReference type="Pfam" id="PF00990">
    <property type="entry name" value="GGDEF"/>
    <property type="match status" value="1"/>
</dbReference>
<evidence type="ECO:0000256" key="3">
    <source>
        <dbReference type="ARBA" id="ARBA00022692"/>
    </source>
</evidence>
<dbReference type="InterPro" id="IPR043128">
    <property type="entry name" value="Rev_trsase/Diguanyl_cyclase"/>
</dbReference>
<keyword evidence="4 6" id="KW-1133">Transmembrane helix</keyword>
<accession>A0A1B2DRD8</accession>
<gene>
    <name evidence="8" type="ORF">BBD42_30020</name>
</gene>
<evidence type="ECO:0000256" key="2">
    <source>
        <dbReference type="ARBA" id="ARBA00022475"/>
    </source>
</evidence>
<organism evidence="8">
    <name type="scientific">Paenibacillus sp. BIHB 4019</name>
    <dbReference type="NCBI Taxonomy" id="1870819"/>
    <lineage>
        <taxon>Bacteria</taxon>
        <taxon>Bacillati</taxon>
        <taxon>Bacillota</taxon>
        <taxon>Bacilli</taxon>
        <taxon>Bacillales</taxon>
        <taxon>Paenibacillaceae</taxon>
        <taxon>Paenibacillus</taxon>
    </lineage>
</organism>
<dbReference type="Pfam" id="PF07694">
    <property type="entry name" value="5TM-5TMR_LYT"/>
    <property type="match status" value="1"/>
</dbReference>
<comment type="subcellular location">
    <subcellularLocation>
        <location evidence="1">Cell membrane</location>
        <topology evidence="1">Multi-pass membrane protein</topology>
    </subcellularLocation>
</comment>
<dbReference type="InterPro" id="IPR000160">
    <property type="entry name" value="GGDEF_dom"/>
</dbReference>
<dbReference type="FunFam" id="3.30.70.270:FF:000001">
    <property type="entry name" value="Diguanylate cyclase domain protein"/>
    <property type="match status" value="1"/>
</dbReference>
<sequence>MIIITILSVTFTLFFFSKQLINALLHMDLFRFEVRKKLLFGVVYGVCGILIMWFGVPVSEHGIIDFRYFFIIIAAYYGGLHASMLASVLIAGGRILLFGGLNDASIAAAAFIFLLGVLTGLIFVNKRLGGFWTKWSISLLVLLALLYVNACYTYGMEWSSPILKYLFPPMLSSGLVVAYCVRYLTQRDEMFQQKEQEATTDFLTQLANVRAFDAEFNRLFIQAESGKEPLALLFLDIDYFKKINDTYGHPAGDAVLRELAAIVRRTVRAEDVASRYGGEEFSILLPNCSPSGAYALAENLRSKIESCRIPVNDKETVGVTVSIGIACYPEVEQEFLIDYADQALYQAKLSGRNKTILWRS</sequence>
<dbReference type="PANTHER" id="PTHR45138:SF9">
    <property type="entry name" value="DIGUANYLATE CYCLASE DGCM-RELATED"/>
    <property type="match status" value="1"/>
</dbReference>
<dbReference type="AlphaFoldDB" id="A0A1B2DRD8"/>
<dbReference type="GO" id="GO:0000155">
    <property type="term" value="F:phosphorelay sensor kinase activity"/>
    <property type="evidence" value="ECO:0007669"/>
    <property type="project" value="InterPro"/>
</dbReference>
<evidence type="ECO:0000256" key="4">
    <source>
        <dbReference type="ARBA" id="ARBA00022989"/>
    </source>
</evidence>
<feature type="transmembrane region" description="Helical" evidence="6">
    <location>
        <begin position="162"/>
        <end position="184"/>
    </location>
</feature>